<feature type="transmembrane region" description="Helical" evidence="1">
    <location>
        <begin position="93"/>
        <end position="123"/>
    </location>
</feature>
<dbReference type="Pfam" id="PF12730">
    <property type="entry name" value="ABC2_membrane_4"/>
    <property type="match status" value="1"/>
</dbReference>
<feature type="transmembrane region" description="Helical" evidence="1">
    <location>
        <begin position="47"/>
        <end position="72"/>
    </location>
</feature>
<dbReference type="EMBL" id="FNBG01000014">
    <property type="protein sequence ID" value="SDF63371.1"/>
    <property type="molecule type" value="Genomic_DNA"/>
</dbReference>
<evidence type="ECO:0000256" key="1">
    <source>
        <dbReference type="SAM" id="Phobius"/>
    </source>
</evidence>
<name>A0A1G7MNV6_9BACL</name>
<feature type="transmembrane region" description="Helical" evidence="1">
    <location>
        <begin position="12"/>
        <end position="35"/>
    </location>
</feature>
<proteinExistence type="predicted"/>
<dbReference type="AlphaFoldDB" id="A0A1G7MNV6"/>
<accession>A0A1G7MNV6</accession>
<feature type="transmembrane region" description="Helical" evidence="1">
    <location>
        <begin position="143"/>
        <end position="163"/>
    </location>
</feature>
<keyword evidence="1" id="KW-0472">Membrane</keyword>
<dbReference type="Proteomes" id="UP000198972">
    <property type="component" value="Unassembled WGS sequence"/>
</dbReference>
<dbReference type="RefSeq" id="WP_091230897.1">
    <property type="nucleotide sequence ID" value="NZ_FNBG01000014.1"/>
</dbReference>
<dbReference type="OrthoDB" id="9784784at2"/>
<dbReference type="STRING" id="670482.SAMN04488542_11435"/>
<reference evidence="2 3" key="1">
    <citation type="submission" date="2016-10" db="EMBL/GenBank/DDBJ databases">
        <authorList>
            <person name="de Groot N.N."/>
        </authorList>
    </citation>
    <scope>NUCLEOTIDE SEQUENCE [LARGE SCALE GENOMIC DNA]</scope>
    <source>
        <strain evidence="2 3">DSM 28129</strain>
    </source>
</reference>
<evidence type="ECO:0000313" key="3">
    <source>
        <dbReference type="Proteomes" id="UP000198972"/>
    </source>
</evidence>
<gene>
    <name evidence="2" type="ORF">SAMN04488542_11435</name>
</gene>
<feature type="transmembrane region" description="Helical" evidence="1">
    <location>
        <begin position="170"/>
        <end position="188"/>
    </location>
</feature>
<organism evidence="2 3">
    <name type="scientific">Fontibacillus panacisegetis</name>
    <dbReference type="NCBI Taxonomy" id="670482"/>
    <lineage>
        <taxon>Bacteria</taxon>
        <taxon>Bacillati</taxon>
        <taxon>Bacillota</taxon>
        <taxon>Bacilli</taxon>
        <taxon>Bacillales</taxon>
        <taxon>Paenibacillaceae</taxon>
        <taxon>Fontibacillus</taxon>
    </lineage>
</organism>
<keyword evidence="3" id="KW-1185">Reference proteome</keyword>
<keyword evidence="1" id="KW-0812">Transmembrane</keyword>
<keyword evidence="1" id="KW-1133">Transmembrane helix</keyword>
<protein>
    <submittedName>
        <fullName evidence="2">ABC-2 family transporter protein</fullName>
    </submittedName>
</protein>
<evidence type="ECO:0000313" key="2">
    <source>
        <dbReference type="EMBL" id="SDF63371.1"/>
    </source>
</evidence>
<feature type="transmembrane region" description="Helical" evidence="1">
    <location>
        <begin position="194"/>
        <end position="216"/>
    </location>
</feature>
<sequence>MLKLTRLELKKNGIGGNIGGAFIAIFIILTLLTVVNFEEPLLSYKDIFSLTNVITTVTFIIFASVLLSKLIIDEFKSKTITVLFMYPVNRKKVLIAKLIIVVAFTFIFSLLAKIIIISGFSFINQYTHFIQEELTFEMIRNQFFIGIVNSLTAGCISLIPLYFGMRKYSTPATIVSAIIISSILNSQFGTEFTLSSIIYIPLALSALGVLIGFISIRNIETKDIV</sequence>